<gene>
    <name evidence="3" type="ORF">DPMN_091244</name>
</gene>
<proteinExistence type="predicted"/>
<evidence type="ECO:0000313" key="4">
    <source>
        <dbReference type="Proteomes" id="UP000828390"/>
    </source>
</evidence>
<keyword evidence="1" id="KW-1133">Transmembrane helix</keyword>
<evidence type="ECO:0000256" key="1">
    <source>
        <dbReference type="SAM" id="Phobius"/>
    </source>
</evidence>
<evidence type="ECO:0000259" key="2">
    <source>
        <dbReference type="PROSITE" id="PS50951"/>
    </source>
</evidence>
<dbReference type="PROSITE" id="PS50951">
    <property type="entry name" value="SARAH"/>
    <property type="match status" value="1"/>
</dbReference>
<sequence length="61" mass="7462">MRSVCQSWVTSCVYCILYVLVIYIQWDAFCVPELGNFLRVLDREEEEYLAQLKYKYKVMRR</sequence>
<name>A0A9D4L1Q8_DREPO</name>
<reference evidence="3" key="1">
    <citation type="journal article" date="2019" name="bioRxiv">
        <title>The Genome of the Zebra Mussel, Dreissena polymorpha: A Resource for Invasive Species Research.</title>
        <authorList>
            <person name="McCartney M.A."/>
            <person name="Auch B."/>
            <person name="Kono T."/>
            <person name="Mallez S."/>
            <person name="Zhang Y."/>
            <person name="Obille A."/>
            <person name="Becker A."/>
            <person name="Abrahante J.E."/>
            <person name="Garbe J."/>
            <person name="Badalamenti J.P."/>
            <person name="Herman A."/>
            <person name="Mangelson H."/>
            <person name="Liachko I."/>
            <person name="Sullivan S."/>
            <person name="Sone E.D."/>
            <person name="Koren S."/>
            <person name="Silverstein K.A.T."/>
            <person name="Beckman K.B."/>
            <person name="Gohl D.M."/>
        </authorList>
    </citation>
    <scope>NUCLEOTIDE SEQUENCE</scope>
    <source>
        <strain evidence="3">Duluth1</strain>
        <tissue evidence="3">Whole animal</tissue>
    </source>
</reference>
<protein>
    <recommendedName>
        <fullName evidence="2">SARAH domain-containing protein</fullName>
    </recommendedName>
</protein>
<dbReference type="Proteomes" id="UP000828390">
    <property type="component" value="Unassembled WGS sequence"/>
</dbReference>
<dbReference type="GO" id="GO:0007165">
    <property type="term" value="P:signal transduction"/>
    <property type="evidence" value="ECO:0007669"/>
    <property type="project" value="InterPro"/>
</dbReference>
<dbReference type="CDD" id="cd21885">
    <property type="entry name" value="SARAH_RASSF1-like"/>
    <property type="match status" value="1"/>
</dbReference>
<feature type="domain" description="SARAH" evidence="2">
    <location>
        <begin position="23"/>
        <end position="61"/>
    </location>
</feature>
<feature type="transmembrane region" description="Helical" evidence="1">
    <location>
        <begin position="7"/>
        <end position="26"/>
    </location>
</feature>
<accession>A0A9D4L1Q8</accession>
<keyword evidence="1" id="KW-0812">Transmembrane</keyword>
<keyword evidence="4" id="KW-1185">Reference proteome</keyword>
<keyword evidence="1" id="KW-0472">Membrane</keyword>
<dbReference type="AlphaFoldDB" id="A0A9D4L1Q8"/>
<reference evidence="3" key="2">
    <citation type="submission" date="2020-11" db="EMBL/GenBank/DDBJ databases">
        <authorList>
            <person name="McCartney M.A."/>
            <person name="Auch B."/>
            <person name="Kono T."/>
            <person name="Mallez S."/>
            <person name="Becker A."/>
            <person name="Gohl D.M."/>
            <person name="Silverstein K.A.T."/>
            <person name="Koren S."/>
            <person name="Bechman K.B."/>
            <person name="Herman A."/>
            <person name="Abrahante J.E."/>
            <person name="Garbe J."/>
        </authorList>
    </citation>
    <scope>NUCLEOTIDE SEQUENCE</scope>
    <source>
        <strain evidence="3">Duluth1</strain>
        <tissue evidence="3">Whole animal</tissue>
    </source>
</reference>
<dbReference type="InterPro" id="IPR011524">
    <property type="entry name" value="SARAH_dom"/>
</dbReference>
<dbReference type="EMBL" id="JAIWYP010000003">
    <property type="protein sequence ID" value="KAH3848861.1"/>
    <property type="molecule type" value="Genomic_DNA"/>
</dbReference>
<dbReference type="Gene3D" id="1.20.5.110">
    <property type="match status" value="1"/>
</dbReference>
<organism evidence="3 4">
    <name type="scientific">Dreissena polymorpha</name>
    <name type="common">Zebra mussel</name>
    <name type="synonym">Mytilus polymorpha</name>
    <dbReference type="NCBI Taxonomy" id="45954"/>
    <lineage>
        <taxon>Eukaryota</taxon>
        <taxon>Metazoa</taxon>
        <taxon>Spiralia</taxon>
        <taxon>Lophotrochozoa</taxon>
        <taxon>Mollusca</taxon>
        <taxon>Bivalvia</taxon>
        <taxon>Autobranchia</taxon>
        <taxon>Heteroconchia</taxon>
        <taxon>Euheterodonta</taxon>
        <taxon>Imparidentia</taxon>
        <taxon>Neoheterodontei</taxon>
        <taxon>Myida</taxon>
        <taxon>Dreissenoidea</taxon>
        <taxon>Dreissenidae</taxon>
        <taxon>Dreissena</taxon>
    </lineage>
</organism>
<evidence type="ECO:0000313" key="3">
    <source>
        <dbReference type="EMBL" id="KAH3848861.1"/>
    </source>
</evidence>
<comment type="caution">
    <text evidence="3">The sequence shown here is derived from an EMBL/GenBank/DDBJ whole genome shotgun (WGS) entry which is preliminary data.</text>
</comment>
<dbReference type="Pfam" id="PF16517">
    <property type="entry name" value="Nore1-SARAH"/>
    <property type="match status" value="1"/>
</dbReference>